<dbReference type="SUPFAM" id="SSF51366">
    <property type="entry name" value="Ribulose-phoshate binding barrel"/>
    <property type="match status" value="1"/>
</dbReference>
<dbReference type="Proteomes" id="UP001156882">
    <property type="component" value="Unassembled WGS sequence"/>
</dbReference>
<evidence type="ECO:0000313" key="1">
    <source>
        <dbReference type="EMBL" id="GLS23093.1"/>
    </source>
</evidence>
<accession>A0ABQ6CTG4</accession>
<comment type="caution">
    <text evidence="1">The sequence shown here is derived from an EMBL/GenBank/DDBJ whole genome shotgun (WGS) entry which is preliminary data.</text>
</comment>
<name>A0ABQ6CTG4_9HYPH</name>
<organism evidence="1 2">
    <name type="scientific">Labrys miyagiensis</name>
    <dbReference type="NCBI Taxonomy" id="346912"/>
    <lineage>
        <taxon>Bacteria</taxon>
        <taxon>Pseudomonadati</taxon>
        <taxon>Pseudomonadota</taxon>
        <taxon>Alphaproteobacteria</taxon>
        <taxon>Hyphomicrobiales</taxon>
        <taxon>Xanthobacteraceae</taxon>
        <taxon>Labrys</taxon>
    </lineage>
</organism>
<evidence type="ECO:0000313" key="2">
    <source>
        <dbReference type="Proteomes" id="UP001156882"/>
    </source>
</evidence>
<reference evidence="2" key="1">
    <citation type="journal article" date="2019" name="Int. J. Syst. Evol. Microbiol.">
        <title>The Global Catalogue of Microorganisms (GCM) 10K type strain sequencing project: providing services to taxonomists for standard genome sequencing and annotation.</title>
        <authorList>
            <consortium name="The Broad Institute Genomics Platform"/>
            <consortium name="The Broad Institute Genome Sequencing Center for Infectious Disease"/>
            <person name="Wu L."/>
            <person name="Ma J."/>
        </authorList>
    </citation>
    <scope>NUCLEOTIDE SEQUENCE [LARGE SCALE GENOMIC DNA]</scope>
    <source>
        <strain evidence="2">NBRC 101365</strain>
    </source>
</reference>
<dbReference type="EMBL" id="BSPC01000069">
    <property type="protein sequence ID" value="GLS23093.1"/>
    <property type="molecule type" value="Genomic_DNA"/>
</dbReference>
<sequence>MPRVRLKVSGITTLEEARIAVEAGADAIGLDPLRFATTGMTPDEAIAEIALSLPPAVTAVVQTRALTAGAVAQQVDAGAATAVQLMRPLPASEYPGLKRIIRGRKIIQSIKPEQAQALELAAACAEFADAVHLPLVAFENLPRCRQIAEICRQPVFLGLVEPERLSREIADFRPFAIDVVTPGGSRLFDPAFLAKLA</sequence>
<keyword evidence="2" id="KW-1185">Reference proteome</keyword>
<protein>
    <submittedName>
        <fullName evidence="1">Uncharacterized protein</fullName>
    </submittedName>
</protein>
<dbReference type="RefSeq" id="WP_284316024.1">
    <property type="nucleotide sequence ID" value="NZ_BSPC01000069.1"/>
</dbReference>
<dbReference type="InterPro" id="IPR013785">
    <property type="entry name" value="Aldolase_TIM"/>
</dbReference>
<dbReference type="Gene3D" id="3.20.20.70">
    <property type="entry name" value="Aldolase class I"/>
    <property type="match status" value="1"/>
</dbReference>
<dbReference type="InterPro" id="IPR011060">
    <property type="entry name" value="RibuloseP-bd_barrel"/>
</dbReference>
<gene>
    <name evidence="1" type="ORF">GCM10007874_61130</name>
</gene>
<proteinExistence type="predicted"/>